<proteinExistence type="predicted"/>
<feature type="compositionally biased region" description="Polar residues" evidence="1">
    <location>
        <begin position="70"/>
        <end position="79"/>
    </location>
</feature>
<comment type="caution">
    <text evidence="2">The sequence shown here is derived from an EMBL/GenBank/DDBJ whole genome shotgun (WGS) entry which is preliminary data.</text>
</comment>
<keyword evidence="3" id="KW-1185">Reference proteome</keyword>
<sequence>MLASSLELMERILYFLQDPLPDVFQSAEWYCEMMVLSLKKGIKTKAKKIEYPLTLSVIHPVFSGEGFPISHSSSNIPTNTEEEDDRRELDR</sequence>
<dbReference type="EMBL" id="BMAW01026054">
    <property type="protein sequence ID" value="GFT95183.1"/>
    <property type="molecule type" value="Genomic_DNA"/>
</dbReference>
<feature type="region of interest" description="Disordered" evidence="1">
    <location>
        <begin position="68"/>
        <end position="91"/>
    </location>
</feature>
<evidence type="ECO:0000313" key="3">
    <source>
        <dbReference type="Proteomes" id="UP000887013"/>
    </source>
</evidence>
<evidence type="ECO:0000256" key="1">
    <source>
        <dbReference type="SAM" id="MobiDB-lite"/>
    </source>
</evidence>
<protein>
    <submittedName>
        <fullName evidence="2">Uncharacterized protein</fullName>
    </submittedName>
</protein>
<accession>A0A8X6PY43</accession>
<gene>
    <name evidence="2" type="ORF">NPIL_421471</name>
</gene>
<name>A0A8X6PY43_NEPPI</name>
<dbReference type="Proteomes" id="UP000887013">
    <property type="component" value="Unassembled WGS sequence"/>
</dbReference>
<evidence type="ECO:0000313" key="2">
    <source>
        <dbReference type="EMBL" id="GFT95183.1"/>
    </source>
</evidence>
<reference evidence="2" key="1">
    <citation type="submission" date="2020-08" db="EMBL/GenBank/DDBJ databases">
        <title>Multicomponent nature underlies the extraordinary mechanical properties of spider dragline silk.</title>
        <authorList>
            <person name="Kono N."/>
            <person name="Nakamura H."/>
            <person name="Mori M."/>
            <person name="Yoshida Y."/>
            <person name="Ohtoshi R."/>
            <person name="Malay A.D."/>
            <person name="Moran D.A.P."/>
            <person name="Tomita M."/>
            <person name="Numata K."/>
            <person name="Arakawa K."/>
        </authorList>
    </citation>
    <scope>NUCLEOTIDE SEQUENCE</scope>
</reference>
<organism evidence="2 3">
    <name type="scientific">Nephila pilipes</name>
    <name type="common">Giant wood spider</name>
    <name type="synonym">Nephila maculata</name>
    <dbReference type="NCBI Taxonomy" id="299642"/>
    <lineage>
        <taxon>Eukaryota</taxon>
        <taxon>Metazoa</taxon>
        <taxon>Ecdysozoa</taxon>
        <taxon>Arthropoda</taxon>
        <taxon>Chelicerata</taxon>
        <taxon>Arachnida</taxon>
        <taxon>Araneae</taxon>
        <taxon>Araneomorphae</taxon>
        <taxon>Entelegynae</taxon>
        <taxon>Araneoidea</taxon>
        <taxon>Nephilidae</taxon>
        <taxon>Nephila</taxon>
    </lineage>
</organism>
<dbReference type="AlphaFoldDB" id="A0A8X6PY43"/>